<dbReference type="AlphaFoldDB" id="A0A495Y491"/>
<proteinExistence type="predicted"/>
<organism evidence="5 6">
    <name type="scientific">Terracoccus luteus</name>
    <dbReference type="NCBI Taxonomy" id="53356"/>
    <lineage>
        <taxon>Bacteria</taxon>
        <taxon>Bacillati</taxon>
        <taxon>Actinomycetota</taxon>
        <taxon>Actinomycetes</taxon>
        <taxon>Micrococcales</taxon>
        <taxon>Intrasporangiaceae</taxon>
        <taxon>Terracoccus</taxon>
    </lineage>
</organism>
<evidence type="ECO:0000313" key="6">
    <source>
        <dbReference type="Proteomes" id="UP000278440"/>
    </source>
</evidence>
<evidence type="ECO:0000313" key="5">
    <source>
        <dbReference type="EMBL" id="RKT79298.1"/>
    </source>
</evidence>
<evidence type="ECO:0000259" key="4">
    <source>
        <dbReference type="Pfam" id="PF20990"/>
    </source>
</evidence>
<evidence type="ECO:0000256" key="2">
    <source>
        <dbReference type="SAM" id="Phobius"/>
    </source>
</evidence>
<name>A0A495Y491_9MICO</name>
<feature type="region of interest" description="Disordered" evidence="1">
    <location>
        <begin position="588"/>
        <end position="623"/>
    </location>
</feature>
<dbReference type="InterPro" id="IPR018702">
    <property type="entry name" value="DUF2207"/>
</dbReference>
<sequence>MQTPTPWFAPRRAMRALARPMAAAVLVAGAVTGVAGWADGWSRSNAVTAAGQSHRIETLEADYRLGRTADGAASLEATERLGVVFLDPPSGSDGRPSFERVLPTVVDGVRTPVTVQGVEDAEGRAVPFTVDEGETSVTVTVGLPDGVATASVDDTAAEPSTYVLRYRADDVLADSAGGGTLRWPVVDAAGVDEIDRVQAVVTVPDTLAPSVGEVTCTAEGGDDAACTTSTTTTGGDEVTTVAGDEVAAGESVEVSARTTAGAFTPGSADAGAVPETLAVLGVGGLSLVAAGGAVWLAATRRRRRLGDHVTIAGSVVPRGLSPALAGSLYGSPGRGVVGQLLQAAVDGDVVLRPGDEDVLVELVRWPDDLDPAADRALAVLVPRVPTGRPESLRGRLTLASDADLARVRDSAVRAKLVDRGDPERAGRWLGVAGGAAAVGLPLASHAAGVGFVPGTVALAATIVSVGAGWGVAHSWQRWSARGTETLGYLEGLKLYLAKPQLERIALLQKQTGPGHLVSAAEEAELYERLLPYAVVLGEEQTWLRMLGSTSGGGERRWLPDERLQQVLDAVNAADLVERLDGRLAPMEGRAAPVDRGADTGHRPTFSGVGGSGGLGGGTGGAGT</sequence>
<keyword evidence="2" id="KW-1133">Transmembrane helix</keyword>
<feature type="transmembrane region" description="Helical" evidence="2">
    <location>
        <begin position="425"/>
        <end position="444"/>
    </location>
</feature>
<gene>
    <name evidence="5" type="ORF">DFJ68_2765</name>
</gene>
<feature type="domain" description="Predicted membrane protein YciQ-like C-terminal" evidence="4">
    <location>
        <begin position="316"/>
        <end position="544"/>
    </location>
</feature>
<dbReference type="InterPro" id="IPR048389">
    <property type="entry name" value="YciQ-like_C"/>
</dbReference>
<feature type="compositionally biased region" description="Gly residues" evidence="1">
    <location>
        <begin position="607"/>
        <end position="623"/>
    </location>
</feature>
<dbReference type="Pfam" id="PF09972">
    <property type="entry name" value="DUF2207"/>
    <property type="match status" value="1"/>
</dbReference>
<dbReference type="Pfam" id="PF20990">
    <property type="entry name" value="DUF2207_C"/>
    <property type="match status" value="1"/>
</dbReference>
<accession>A0A495Y491</accession>
<protein>
    <submittedName>
        <fullName evidence="5">Putative membrane protein DUF2207</fullName>
    </submittedName>
</protein>
<evidence type="ECO:0000256" key="1">
    <source>
        <dbReference type="SAM" id="MobiDB-lite"/>
    </source>
</evidence>
<keyword evidence="6" id="KW-1185">Reference proteome</keyword>
<feature type="transmembrane region" description="Helical" evidence="2">
    <location>
        <begin position="450"/>
        <end position="472"/>
    </location>
</feature>
<dbReference type="RefSeq" id="WP_121034076.1">
    <property type="nucleotide sequence ID" value="NZ_RBXT01000001.1"/>
</dbReference>
<feature type="domain" description="DUF2207" evidence="3">
    <location>
        <begin position="114"/>
        <end position="256"/>
    </location>
</feature>
<keyword evidence="2" id="KW-0812">Transmembrane</keyword>
<dbReference type="OrthoDB" id="4973253at2"/>
<dbReference type="Proteomes" id="UP000278440">
    <property type="component" value="Unassembled WGS sequence"/>
</dbReference>
<reference evidence="5 6" key="1">
    <citation type="submission" date="2018-10" db="EMBL/GenBank/DDBJ databases">
        <title>Sequencing the genomes of 1000 actinobacteria strains.</title>
        <authorList>
            <person name="Klenk H.-P."/>
        </authorList>
    </citation>
    <scope>NUCLEOTIDE SEQUENCE [LARGE SCALE GENOMIC DNA]</scope>
    <source>
        <strain evidence="5 6">DSM 44267</strain>
    </source>
</reference>
<comment type="caution">
    <text evidence="5">The sequence shown here is derived from an EMBL/GenBank/DDBJ whole genome shotgun (WGS) entry which is preliminary data.</text>
</comment>
<feature type="transmembrane region" description="Helical" evidence="2">
    <location>
        <begin position="277"/>
        <end position="298"/>
    </location>
</feature>
<keyword evidence="2" id="KW-0472">Membrane</keyword>
<evidence type="ECO:0000259" key="3">
    <source>
        <dbReference type="Pfam" id="PF09972"/>
    </source>
</evidence>
<dbReference type="EMBL" id="RBXT01000001">
    <property type="protein sequence ID" value="RKT79298.1"/>
    <property type="molecule type" value="Genomic_DNA"/>
</dbReference>